<dbReference type="InterPro" id="IPR036412">
    <property type="entry name" value="HAD-like_sf"/>
</dbReference>
<keyword evidence="1" id="KW-0378">Hydrolase</keyword>
<dbReference type="InterPro" id="IPR052550">
    <property type="entry name" value="Pyrimidine_5'-ntase_YjjG"/>
</dbReference>
<protein>
    <submittedName>
        <fullName evidence="1">HAD family hydrolase</fullName>
        <ecNumber evidence="1">3.1.3.-</ecNumber>
    </submittedName>
</protein>
<gene>
    <name evidence="1" type="ORF">AAEO50_04255</name>
</gene>
<name>A0ABU9K5Y4_9BACI</name>
<comment type="caution">
    <text evidence="1">The sequence shown here is derived from an EMBL/GenBank/DDBJ whole genome shotgun (WGS) entry which is preliminary data.</text>
</comment>
<organism evidence="1 2">
    <name type="scientific">Rossellomorea oryzaecorticis</name>
    <dbReference type="NCBI Taxonomy" id="1396505"/>
    <lineage>
        <taxon>Bacteria</taxon>
        <taxon>Bacillati</taxon>
        <taxon>Bacillota</taxon>
        <taxon>Bacilli</taxon>
        <taxon>Bacillales</taxon>
        <taxon>Bacillaceae</taxon>
        <taxon>Rossellomorea</taxon>
    </lineage>
</organism>
<dbReference type="EC" id="3.1.3.-" evidence="1"/>
<dbReference type="NCBIfam" id="TIGR01549">
    <property type="entry name" value="HAD-SF-IA-v1"/>
    <property type="match status" value="1"/>
</dbReference>
<dbReference type="Gene3D" id="3.40.50.1000">
    <property type="entry name" value="HAD superfamily/HAD-like"/>
    <property type="match status" value="1"/>
</dbReference>
<dbReference type="PRINTS" id="PR00413">
    <property type="entry name" value="HADHALOGNASE"/>
</dbReference>
<sequence>MLHEKYKVLLFDLDDTLFNHSYCYKKAVTDTVKFHDCLNHLDEEVFFKTFAKNNQQLWKEFQCKRITFQELTLKRLISTLNQLYINISLEETESINEFYHGNYLKNIVPDPQIQKLLKRLKGIFKMGIVTNGTSFNAYKKVQRLGLNDVFGDEYIIVSEETGYSKPEPQIFYHVLEKFKINPEETLFVGDNYYTDICGASSIGMDTIWVNHFDLKPPTDTIPTYTVKSIFAIVERLRIKI</sequence>
<dbReference type="GO" id="GO:0016787">
    <property type="term" value="F:hydrolase activity"/>
    <property type="evidence" value="ECO:0007669"/>
    <property type="project" value="UniProtKB-KW"/>
</dbReference>
<dbReference type="InterPro" id="IPR023214">
    <property type="entry name" value="HAD_sf"/>
</dbReference>
<dbReference type="Proteomes" id="UP001389717">
    <property type="component" value="Unassembled WGS sequence"/>
</dbReference>
<keyword evidence="2" id="KW-1185">Reference proteome</keyword>
<dbReference type="SFLD" id="SFLDS00003">
    <property type="entry name" value="Haloacid_Dehalogenase"/>
    <property type="match status" value="1"/>
</dbReference>
<dbReference type="InterPro" id="IPR006439">
    <property type="entry name" value="HAD-SF_hydro_IA"/>
</dbReference>
<evidence type="ECO:0000313" key="1">
    <source>
        <dbReference type="EMBL" id="MEL3971484.1"/>
    </source>
</evidence>
<reference evidence="1 2" key="1">
    <citation type="submission" date="2024-04" db="EMBL/GenBank/DDBJ databases">
        <title>Bacillus oryzaecorticis sp. nov., a moderately halophilic bacterium isolated from rice husks.</title>
        <authorList>
            <person name="Zhu H.-S."/>
        </authorList>
    </citation>
    <scope>NUCLEOTIDE SEQUENCE [LARGE SCALE GENOMIC DNA]</scope>
    <source>
        <strain evidence="1 2">ZC255</strain>
    </source>
</reference>
<proteinExistence type="predicted"/>
<dbReference type="EMBL" id="JBBYAF010000005">
    <property type="protein sequence ID" value="MEL3971484.1"/>
    <property type="molecule type" value="Genomic_DNA"/>
</dbReference>
<dbReference type="SUPFAM" id="SSF56784">
    <property type="entry name" value="HAD-like"/>
    <property type="match status" value="1"/>
</dbReference>
<accession>A0ABU9K5Y4</accession>
<dbReference type="SFLD" id="SFLDG01129">
    <property type="entry name" value="C1.5:_HAD__Beta-PGM__Phosphata"/>
    <property type="match status" value="1"/>
</dbReference>
<dbReference type="NCBIfam" id="TIGR01509">
    <property type="entry name" value="HAD-SF-IA-v3"/>
    <property type="match status" value="1"/>
</dbReference>
<dbReference type="RefSeq" id="WP_341980777.1">
    <property type="nucleotide sequence ID" value="NZ_JBBYAF010000005.1"/>
</dbReference>
<dbReference type="Pfam" id="PF00702">
    <property type="entry name" value="Hydrolase"/>
    <property type="match status" value="1"/>
</dbReference>
<evidence type="ECO:0000313" key="2">
    <source>
        <dbReference type="Proteomes" id="UP001389717"/>
    </source>
</evidence>
<dbReference type="Gene3D" id="1.20.120.710">
    <property type="entry name" value="Haloacid dehalogenase hydrolase-like domain"/>
    <property type="match status" value="1"/>
</dbReference>
<dbReference type="PANTHER" id="PTHR47478">
    <property type="match status" value="1"/>
</dbReference>
<dbReference type="PANTHER" id="PTHR47478:SF1">
    <property type="entry name" value="PYRIMIDINE 5'-NUCLEOTIDASE YJJG"/>
    <property type="match status" value="1"/>
</dbReference>